<dbReference type="eggNOG" id="COG0456">
    <property type="taxonomic scope" value="Bacteria"/>
</dbReference>
<dbReference type="SUPFAM" id="SSF55729">
    <property type="entry name" value="Acyl-CoA N-acyltransferases (Nat)"/>
    <property type="match status" value="1"/>
</dbReference>
<dbReference type="PATRIC" id="fig|1139996.3.peg.61"/>
<dbReference type="Proteomes" id="UP000014136">
    <property type="component" value="Unassembled WGS sequence"/>
</dbReference>
<sequence length="150" mass="17124">MEITEVHYVTPAHLELLLEADPSKDLVEEYLDRGTLWEATITGKIVGVIAIIPTRPETVEIVNLAVHEDYRGQGIAQELLNYILNEAKRSHYRTVEIGTGSTGMTQLYLYQKCGFRMTSIDRDFFVRHYAEPIIENGLVLKDMVRLSQDI</sequence>
<dbReference type="PANTHER" id="PTHR13947">
    <property type="entry name" value="GNAT FAMILY N-ACETYLTRANSFERASE"/>
    <property type="match status" value="1"/>
</dbReference>
<dbReference type="InterPro" id="IPR016181">
    <property type="entry name" value="Acyl_CoA_acyltransferase"/>
</dbReference>
<reference evidence="3 4" key="1">
    <citation type="submission" date="2013-03" db="EMBL/GenBank/DDBJ databases">
        <title>The Genome Sequence of Enterococcus saccharolyticus ATCC_43076 (Illumina only assembly).</title>
        <authorList>
            <consortium name="The Broad Institute Genomics Platform"/>
            <consortium name="The Broad Institute Genome Sequencing Center for Infectious Disease"/>
            <person name="Earl A."/>
            <person name="Russ C."/>
            <person name="Gilmore M."/>
            <person name="Surin D."/>
            <person name="Walker B."/>
            <person name="Young S."/>
            <person name="Zeng Q."/>
            <person name="Gargeya S."/>
            <person name="Fitzgerald M."/>
            <person name="Haas B."/>
            <person name="Abouelleil A."/>
            <person name="Allen A.W."/>
            <person name="Alvarado L."/>
            <person name="Arachchi H.M."/>
            <person name="Berlin A.M."/>
            <person name="Chapman S.B."/>
            <person name="Gainer-Dewar J."/>
            <person name="Goldberg J."/>
            <person name="Griggs A."/>
            <person name="Gujja S."/>
            <person name="Hansen M."/>
            <person name="Howarth C."/>
            <person name="Imamovic A."/>
            <person name="Ireland A."/>
            <person name="Larimer J."/>
            <person name="McCowan C."/>
            <person name="Murphy C."/>
            <person name="Pearson M."/>
            <person name="Poon T.W."/>
            <person name="Priest M."/>
            <person name="Roberts A."/>
            <person name="Saif S."/>
            <person name="Shea T."/>
            <person name="Sisk P."/>
            <person name="Sykes S."/>
            <person name="Wortman J."/>
            <person name="Nusbaum C."/>
            <person name="Birren B."/>
        </authorList>
    </citation>
    <scope>NUCLEOTIDE SEQUENCE [LARGE SCALE GENOMIC DNA]</scope>
    <source>
        <strain evidence="3 4">ATCC 43076</strain>
    </source>
</reference>
<evidence type="ECO:0000313" key="4">
    <source>
        <dbReference type="Proteomes" id="UP000014136"/>
    </source>
</evidence>
<evidence type="ECO:0000259" key="2">
    <source>
        <dbReference type="PROSITE" id="PS51186"/>
    </source>
</evidence>
<dbReference type="InterPro" id="IPR000182">
    <property type="entry name" value="GNAT_dom"/>
</dbReference>
<dbReference type="EMBL" id="AHYT01000001">
    <property type="protein sequence ID" value="EOT30367.1"/>
    <property type="molecule type" value="Genomic_DNA"/>
</dbReference>
<proteinExistence type="predicted"/>
<organism evidence="3 4">
    <name type="scientific">Enterococcus saccharolyticus subsp. saccharolyticus ATCC 43076</name>
    <dbReference type="NCBI Taxonomy" id="1139996"/>
    <lineage>
        <taxon>Bacteria</taxon>
        <taxon>Bacillati</taxon>
        <taxon>Bacillota</taxon>
        <taxon>Bacilli</taxon>
        <taxon>Lactobacillales</taxon>
        <taxon>Enterococcaceae</taxon>
        <taxon>Enterococcus</taxon>
    </lineage>
</organism>
<keyword evidence="4" id="KW-1185">Reference proteome</keyword>
<dbReference type="STRING" id="41997.RV16_GL002343"/>
<protein>
    <recommendedName>
        <fullName evidence="2">N-acetyltransferase domain-containing protein</fullName>
    </recommendedName>
</protein>
<gene>
    <name evidence="3" type="ORF">OMQ_00070</name>
</gene>
<dbReference type="OrthoDB" id="162775at2"/>
<keyword evidence="1" id="KW-0808">Transferase</keyword>
<dbReference type="InterPro" id="IPR050769">
    <property type="entry name" value="NAT_camello-type"/>
</dbReference>
<dbReference type="CDD" id="cd04301">
    <property type="entry name" value="NAT_SF"/>
    <property type="match status" value="1"/>
</dbReference>
<dbReference type="GO" id="GO:0008080">
    <property type="term" value="F:N-acetyltransferase activity"/>
    <property type="evidence" value="ECO:0007669"/>
    <property type="project" value="InterPro"/>
</dbReference>
<accession>S0NTN3</accession>
<dbReference type="PANTHER" id="PTHR13947:SF37">
    <property type="entry name" value="LD18367P"/>
    <property type="match status" value="1"/>
</dbReference>
<dbReference type="PROSITE" id="PS51186">
    <property type="entry name" value="GNAT"/>
    <property type="match status" value="1"/>
</dbReference>
<comment type="caution">
    <text evidence="3">The sequence shown here is derived from an EMBL/GenBank/DDBJ whole genome shotgun (WGS) entry which is preliminary data.</text>
</comment>
<evidence type="ECO:0000256" key="1">
    <source>
        <dbReference type="ARBA" id="ARBA00022679"/>
    </source>
</evidence>
<evidence type="ECO:0000313" key="3">
    <source>
        <dbReference type="EMBL" id="EOT30367.1"/>
    </source>
</evidence>
<dbReference type="HOGENOM" id="CLU_108859_2_1_9"/>
<dbReference type="AlphaFoldDB" id="S0NTN3"/>
<feature type="domain" description="N-acetyltransferase" evidence="2">
    <location>
        <begin position="1"/>
        <end position="145"/>
    </location>
</feature>
<dbReference type="Pfam" id="PF00583">
    <property type="entry name" value="Acetyltransf_1"/>
    <property type="match status" value="1"/>
</dbReference>
<dbReference type="RefSeq" id="WP_016173882.1">
    <property type="nucleotide sequence ID" value="NZ_KE136389.1"/>
</dbReference>
<dbReference type="Gene3D" id="3.40.630.30">
    <property type="match status" value="1"/>
</dbReference>
<name>S0NTN3_9ENTE</name>